<dbReference type="KEGG" id="lng:BSQ50_09450"/>
<dbReference type="SUPFAM" id="SSF52777">
    <property type="entry name" value="CoA-dependent acyltransferases"/>
    <property type="match status" value="2"/>
</dbReference>
<dbReference type="Gene3D" id="3.30.559.10">
    <property type="entry name" value="Chloramphenicol acetyltransferase-like domain"/>
    <property type="match status" value="1"/>
</dbReference>
<organism evidence="1 2">
    <name type="scientific">Liquorilactobacillus nagelii</name>
    <dbReference type="NCBI Taxonomy" id="82688"/>
    <lineage>
        <taxon>Bacteria</taxon>
        <taxon>Bacillati</taxon>
        <taxon>Bacillota</taxon>
        <taxon>Bacilli</taxon>
        <taxon>Lactobacillales</taxon>
        <taxon>Lactobacillaceae</taxon>
        <taxon>Liquorilactobacillus</taxon>
    </lineage>
</organism>
<keyword evidence="2" id="KW-1185">Reference proteome</keyword>
<dbReference type="Gene3D" id="3.30.559.30">
    <property type="entry name" value="Nonribosomal peptide synthetase, condensation domain"/>
    <property type="match status" value="1"/>
</dbReference>
<protein>
    <recommendedName>
        <fullName evidence="3">Condensation domain-containing protein</fullName>
    </recommendedName>
</protein>
<evidence type="ECO:0000313" key="2">
    <source>
        <dbReference type="Proteomes" id="UP000324497"/>
    </source>
</evidence>
<sequence>MPKKIAGEPLNILHTIGMEQLYPIIRMELRFSQTINLPKLKQAIKLVTQVIPQLKSTYNLNDNSWKVDDQLAEQILVEIDQDINPDAIKWNLFKEPQLKVYYRHLTDGDCLYLYLSHILSDGAGFKQLVYLLADCYNRSDAAIKDVRNNQNVNEIMKAIGTTAKKSPVRTDHPDEHYYFPQMTEDGQHIVTQAHNLRIPADFFETMHQKTKHVGATVNDLFLAAFLRTLSNYRKQAQLSLACPTDLRQFLSSQDKKTLRVANFTARYNLMVEIEKNEPFEVSLKKIHWEMQQLKDSKQFLNSIKELLVKYQQESPADLRKVAEANYHIRPISYTNLGIIDQTKLNFNGSKLEECIFSGAFRRYPNYQVAFSSFGGAAQLVFNMIGSPQQQMVGQQLMASMAADMFNFAYGLEEIKNDNN</sequence>
<accession>A0A3Q8CDD7</accession>
<reference evidence="1 2" key="1">
    <citation type="submission" date="2016-11" db="EMBL/GenBank/DDBJ databases">
        <title>Interaction between Lactobacillus species and yeast in water kefir.</title>
        <authorList>
            <person name="Behr J."/>
            <person name="Xu D."/>
            <person name="Vogel R.F."/>
        </authorList>
    </citation>
    <scope>NUCLEOTIDE SEQUENCE [LARGE SCALE GENOMIC DNA]</scope>
    <source>
        <strain evidence="1 2">TMW 1.1827</strain>
    </source>
</reference>
<proteinExistence type="predicted"/>
<dbReference type="InterPro" id="IPR023213">
    <property type="entry name" value="CAT-like_dom_sf"/>
</dbReference>
<dbReference type="EMBL" id="CP018180">
    <property type="protein sequence ID" value="AUJ32738.1"/>
    <property type="molecule type" value="Genomic_DNA"/>
</dbReference>
<dbReference type="Proteomes" id="UP000324497">
    <property type="component" value="Chromosome"/>
</dbReference>
<dbReference type="RefSeq" id="WP_187343737.1">
    <property type="nucleotide sequence ID" value="NZ_CP018180.1"/>
</dbReference>
<gene>
    <name evidence="1" type="ORF">BSQ50_09450</name>
</gene>
<evidence type="ECO:0008006" key="3">
    <source>
        <dbReference type="Google" id="ProtNLM"/>
    </source>
</evidence>
<evidence type="ECO:0000313" key="1">
    <source>
        <dbReference type="EMBL" id="AUJ32738.1"/>
    </source>
</evidence>
<name>A0A3Q8CDD7_9LACO</name>
<dbReference type="AlphaFoldDB" id="A0A3Q8CDD7"/>